<feature type="compositionally biased region" description="Basic and acidic residues" evidence="1">
    <location>
        <begin position="342"/>
        <end position="351"/>
    </location>
</feature>
<gene>
    <name evidence="4" type="ORF">DUNSADRAFT_1200</name>
</gene>
<feature type="domain" description="FAS1" evidence="3">
    <location>
        <begin position="244"/>
        <end position="327"/>
    </location>
</feature>
<feature type="compositionally biased region" description="Basic and acidic residues" evidence="1">
    <location>
        <begin position="374"/>
        <end position="383"/>
    </location>
</feature>
<feature type="signal peptide" evidence="2">
    <location>
        <begin position="1"/>
        <end position="29"/>
    </location>
</feature>
<name>A0ABQ7GXC2_DUNSA</name>
<feature type="region of interest" description="Disordered" evidence="1">
    <location>
        <begin position="161"/>
        <end position="197"/>
    </location>
</feature>
<comment type="caution">
    <text evidence="4">The sequence shown here is derived from an EMBL/GenBank/DDBJ whole genome shotgun (WGS) entry which is preliminary data.</text>
</comment>
<keyword evidence="2" id="KW-0732">Signal</keyword>
<dbReference type="Proteomes" id="UP000815325">
    <property type="component" value="Unassembled WGS sequence"/>
</dbReference>
<feature type="chain" id="PRO_5046064320" description="FAS1 domain-containing protein" evidence="2">
    <location>
        <begin position="30"/>
        <end position="697"/>
    </location>
</feature>
<protein>
    <recommendedName>
        <fullName evidence="3">FAS1 domain-containing protein</fullName>
    </recommendedName>
</protein>
<proteinExistence type="predicted"/>
<evidence type="ECO:0000256" key="1">
    <source>
        <dbReference type="SAM" id="MobiDB-lite"/>
    </source>
</evidence>
<dbReference type="InterPro" id="IPR036378">
    <property type="entry name" value="FAS1_dom_sf"/>
</dbReference>
<keyword evidence="5" id="KW-1185">Reference proteome</keyword>
<feature type="compositionally biased region" description="Acidic residues" evidence="1">
    <location>
        <begin position="362"/>
        <end position="373"/>
    </location>
</feature>
<evidence type="ECO:0000313" key="4">
    <source>
        <dbReference type="EMBL" id="KAF5839256.1"/>
    </source>
</evidence>
<organism evidence="4 5">
    <name type="scientific">Dunaliella salina</name>
    <name type="common">Green alga</name>
    <name type="synonym">Protococcus salinus</name>
    <dbReference type="NCBI Taxonomy" id="3046"/>
    <lineage>
        <taxon>Eukaryota</taxon>
        <taxon>Viridiplantae</taxon>
        <taxon>Chlorophyta</taxon>
        <taxon>core chlorophytes</taxon>
        <taxon>Chlorophyceae</taxon>
        <taxon>CS clade</taxon>
        <taxon>Chlamydomonadales</taxon>
        <taxon>Dunaliellaceae</taxon>
        <taxon>Dunaliella</taxon>
    </lineage>
</organism>
<dbReference type="Gene3D" id="2.30.180.10">
    <property type="entry name" value="FAS1 domain"/>
    <property type="match status" value="1"/>
</dbReference>
<evidence type="ECO:0000259" key="3">
    <source>
        <dbReference type="PROSITE" id="PS50213"/>
    </source>
</evidence>
<feature type="compositionally biased region" description="Gly residues" evidence="1">
    <location>
        <begin position="400"/>
        <end position="411"/>
    </location>
</feature>
<dbReference type="EMBL" id="MU069549">
    <property type="protein sequence ID" value="KAF5839256.1"/>
    <property type="molecule type" value="Genomic_DNA"/>
</dbReference>
<sequence>MNTMIVTMRAPHWIHAILLALAISAPVQGAFNNADLLGGVHAPADAEFNHFKTLLSASSYADDFMEGDDFEGSFLAFTDNAFENFATSHDFSSGDALISWLNDKDNTQELATMMLDLHIIPGLTASTDGGNNMMKFMAANNGAGLVKVMFGDDSNVTSFVHPTLARVPEDDSEDESDGDDRDAENTGNETDSDEDSRRKLLAGHGVSTLMYVNGGDPEGSKQCYYLNETALAPIALVNMMASRKTSMYDAISAVPALSQFKAILDVDLEGIIALRSNLSATDFNGTLFAPHNDAINTFLSDLNVELSDLKDEYPSVLEAMVQYHVLPFSFSVAELTQPGNGIEKRGRREIPGRGNRRGGRDDDTDDGDDDDREDGNGDDKNDGNDDDRDEDIGGGDGPEENGGGPGNGQGPNGNRPGDGGRRLLDDHMDEEVENRFQTRRPGSANDLNVIKTGNGRVMIRGRMGKANFMTPNSDIEISDTAYIHIIDNVLRISNVASDKSLQGLFSSNSRVKPDNGKTYSKIGQLLQNDLNLFQNGALTLGCKTLIAPPDDALPDDVDLDLIKAHVVHLAPNAIYTDGNVFATDNEDVNVKYEDADGNGTFSFTEEAVNVEWNGCLDSKKLRRSVLSSVPAPAGRSLLQTSATFSGSATLGDGEIIYSDGAMTTDSTNTPSGSGAWQAAPTISLAVALTLALLAVMA</sequence>
<accession>A0ABQ7GXC2</accession>
<dbReference type="InterPro" id="IPR000782">
    <property type="entry name" value="FAS1_domain"/>
</dbReference>
<evidence type="ECO:0000313" key="5">
    <source>
        <dbReference type="Proteomes" id="UP000815325"/>
    </source>
</evidence>
<evidence type="ECO:0000256" key="2">
    <source>
        <dbReference type="SAM" id="SignalP"/>
    </source>
</evidence>
<reference evidence="4" key="1">
    <citation type="submission" date="2017-08" db="EMBL/GenBank/DDBJ databases">
        <authorList>
            <person name="Polle J.E."/>
            <person name="Barry K."/>
            <person name="Cushman J."/>
            <person name="Schmutz J."/>
            <person name="Tran D."/>
            <person name="Hathwaick L.T."/>
            <person name="Yim W.C."/>
            <person name="Jenkins J."/>
            <person name="Mckie-Krisberg Z.M."/>
            <person name="Prochnik S."/>
            <person name="Lindquist E."/>
            <person name="Dockter R.B."/>
            <person name="Adam C."/>
            <person name="Molina H."/>
            <person name="Bunkerborg J."/>
            <person name="Jin E."/>
            <person name="Buchheim M."/>
            <person name="Magnuson J."/>
        </authorList>
    </citation>
    <scope>NUCLEOTIDE SEQUENCE</scope>
    <source>
        <strain evidence="4">CCAP 19/18</strain>
    </source>
</reference>
<dbReference type="SUPFAM" id="SSF82153">
    <property type="entry name" value="FAS1 domain"/>
    <property type="match status" value="1"/>
</dbReference>
<dbReference type="PROSITE" id="PS50213">
    <property type="entry name" value="FAS1"/>
    <property type="match status" value="1"/>
</dbReference>
<feature type="region of interest" description="Disordered" evidence="1">
    <location>
        <begin position="340"/>
        <end position="424"/>
    </location>
</feature>
<feature type="compositionally biased region" description="Acidic residues" evidence="1">
    <location>
        <begin position="384"/>
        <end position="399"/>
    </location>
</feature>
<feature type="compositionally biased region" description="Acidic residues" evidence="1">
    <location>
        <begin position="170"/>
        <end position="182"/>
    </location>
</feature>